<accession>A0A2X3FDJ8</accession>
<dbReference type="InterPro" id="IPR001248">
    <property type="entry name" value="Pur-cyt_permease"/>
</dbReference>
<comment type="subcellular location">
    <subcellularLocation>
        <location evidence="1">Membrane</location>
        <topology evidence="1">Multi-pass membrane protein</topology>
    </subcellularLocation>
</comment>
<dbReference type="GO" id="GO:0005886">
    <property type="term" value="C:plasma membrane"/>
    <property type="evidence" value="ECO:0007669"/>
    <property type="project" value="TreeGrafter"/>
</dbReference>
<reference evidence="7 8" key="1">
    <citation type="submission" date="2018-06" db="EMBL/GenBank/DDBJ databases">
        <authorList>
            <consortium name="Pathogen Informatics"/>
            <person name="Doyle S."/>
        </authorList>
    </citation>
    <scope>NUCLEOTIDE SEQUENCE [LARGE SCALE GENOMIC DNA]</scope>
    <source>
        <strain evidence="7 8">NCTC13465</strain>
    </source>
</reference>
<proteinExistence type="inferred from homology"/>
<keyword evidence="3 6" id="KW-0812">Transmembrane</keyword>
<sequence>MGYLIATLMVLPLVVYGMKALTRLQVWTTPLWLVLMVVPVVWLIVKDPQLVDGFLHFAGKNSASTVDITAIMLGAGVCLSLIMQIGEQIDYLRFMPPKTAENRKSWWLAVFSAGPGWVVLGAIKQIIGAFLGFYLLTRFPAVHNTEPVQQFVSVFDNLVPGWLALTLAVVLVVISQIKINVTQCLLRLAGVDQRLDPHHQTLSGTDYFCGGQPGDCPGADGGRYVQRPVVDPRLLLQLRHRLGRGGGDRHHL</sequence>
<gene>
    <name evidence="7" type="ORF">NCTC13465_03664</name>
</gene>
<evidence type="ECO:0000256" key="4">
    <source>
        <dbReference type="ARBA" id="ARBA00022989"/>
    </source>
</evidence>
<evidence type="ECO:0000256" key="3">
    <source>
        <dbReference type="ARBA" id="ARBA00022692"/>
    </source>
</evidence>
<dbReference type="PANTHER" id="PTHR30569">
    <property type="entry name" value="CYTOSINE TRANSPORTER CODB"/>
    <property type="match status" value="1"/>
</dbReference>
<organism evidence="7 8">
    <name type="scientific">Klebsiella pneumoniae</name>
    <dbReference type="NCBI Taxonomy" id="573"/>
    <lineage>
        <taxon>Bacteria</taxon>
        <taxon>Pseudomonadati</taxon>
        <taxon>Pseudomonadota</taxon>
        <taxon>Gammaproteobacteria</taxon>
        <taxon>Enterobacterales</taxon>
        <taxon>Enterobacteriaceae</taxon>
        <taxon>Klebsiella/Raoultella group</taxon>
        <taxon>Klebsiella</taxon>
        <taxon>Klebsiella pneumoniae complex</taxon>
    </lineage>
</organism>
<dbReference type="Pfam" id="PF02133">
    <property type="entry name" value="Transp_cyt_pur"/>
    <property type="match status" value="1"/>
</dbReference>
<keyword evidence="4 6" id="KW-1133">Transmembrane helix</keyword>
<evidence type="ECO:0000256" key="6">
    <source>
        <dbReference type="SAM" id="Phobius"/>
    </source>
</evidence>
<dbReference type="Gene3D" id="1.10.4160.10">
    <property type="entry name" value="Hydantoin permease"/>
    <property type="match status" value="1"/>
</dbReference>
<evidence type="ECO:0000313" key="8">
    <source>
        <dbReference type="Proteomes" id="UP000251721"/>
    </source>
</evidence>
<evidence type="ECO:0000256" key="5">
    <source>
        <dbReference type="ARBA" id="ARBA00023136"/>
    </source>
</evidence>
<feature type="transmembrane region" description="Helical" evidence="6">
    <location>
        <begin position="157"/>
        <end position="177"/>
    </location>
</feature>
<evidence type="ECO:0000313" key="7">
    <source>
        <dbReference type="EMBL" id="SQC45117.1"/>
    </source>
</evidence>
<feature type="transmembrane region" description="Helical" evidence="6">
    <location>
        <begin position="66"/>
        <end position="86"/>
    </location>
</feature>
<name>A0A2X3FDJ8_KLEPN</name>
<feature type="transmembrane region" description="Helical" evidence="6">
    <location>
        <begin position="106"/>
        <end position="136"/>
    </location>
</feature>
<dbReference type="EMBL" id="UAWQ01000018">
    <property type="protein sequence ID" value="SQC45117.1"/>
    <property type="molecule type" value="Genomic_DNA"/>
</dbReference>
<feature type="transmembrane region" description="Helical" evidence="6">
    <location>
        <begin position="27"/>
        <end position="45"/>
    </location>
</feature>
<comment type="similarity">
    <text evidence="2">Belongs to the purine-cytosine permease (2.A.39) family.</text>
</comment>
<dbReference type="AlphaFoldDB" id="A0A2X3FDJ8"/>
<evidence type="ECO:0000256" key="1">
    <source>
        <dbReference type="ARBA" id="ARBA00004141"/>
    </source>
</evidence>
<dbReference type="InterPro" id="IPR030191">
    <property type="entry name" value="CodB"/>
</dbReference>
<evidence type="ECO:0000256" key="2">
    <source>
        <dbReference type="ARBA" id="ARBA00008974"/>
    </source>
</evidence>
<keyword evidence="5 6" id="KW-0472">Membrane</keyword>
<protein>
    <submittedName>
        <fullName evidence="7">Transmembrane protein</fullName>
    </submittedName>
</protein>
<dbReference type="PANTHER" id="PTHR30569:SF0">
    <property type="entry name" value="CYTOSINE PERMEASE"/>
    <property type="match status" value="1"/>
</dbReference>
<dbReference type="GO" id="GO:0015209">
    <property type="term" value="F:cytosine transmembrane transporter activity"/>
    <property type="evidence" value="ECO:0007669"/>
    <property type="project" value="InterPro"/>
</dbReference>
<dbReference type="Proteomes" id="UP000251721">
    <property type="component" value="Unassembled WGS sequence"/>
</dbReference>